<dbReference type="InterPro" id="IPR010282">
    <property type="entry name" value="Uncharacterised_HutD/Ves"/>
</dbReference>
<dbReference type="Pfam" id="PF05962">
    <property type="entry name" value="HutD"/>
    <property type="match status" value="1"/>
</dbReference>
<dbReference type="RefSeq" id="WP_039383394.1">
    <property type="nucleotide sequence ID" value="NZ_JAFCXS010000003.1"/>
</dbReference>
<accession>A0ABS1Z494</accession>
<protein>
    <submittedName>
        <fullName evidence="1">HutD family protein</fullName>
    </submittedName>
</protein>
<dbReference type="PANTHER" id="PTHR37943">
    <property type="entry name" value="PROTEIN VES"/>
    <property type="match status" value="1"/>
</dbReference>
<dbReference type="InterPro" id="IPR014710">
    <property type="entry name" value="RmlC-like_jellyroll"/>
</dbReference>
<keyword evidence="2" id="KW-1185">Reference proteome</keyword>
<evidence type="ECO:0000313" key="1">
    <source>
        <dbReference type="EMBL" id="MBM0747218.1"/>
    </source>
</evidence>
<dbReference type="Gene3D" id="2.60.120.10">
    <property type="entry name" value="Jelly Rolls"/>
    <property type="match status" value="1"/>
</dbReference>
<evidence type="ECO:0000313" key="2">
    <source>
        <dbReference type="Proteomes" id="UP000809137"/>
    </source>
</evidence>
<gene>
    <name evidence="1" type="ORF">JJB79_07300</name>
</gene>
<dbReference type="EMBL" id="JAFCXS010000003">
    <property type="protein sequence ID" value="MBM0747218.1"/>
    <property type="molecule type" value="Genomic_DNA"/>
</dbReference>
<proteinExistence type="predicted"/>
<sequence>MIRRFCHDALPVSRWRNGGGETREIVSFPPGAADFAWRASIATLDASGPFSLFPGVDRVITLLQGDSPLLQSGGLTHRLQPCQPWRFAGEAPVQATVHGRCSDFNIMTRRDSWRAEVSILQQAPQPGRHGVAYVLAGAWQYASGEVLHQTQGIWWLDEPLTLTPQSCDALLLWCRLSRVL</sequence>
<name>A0ABS1Z494_9GAMM</name>
<dbReference type="InterPro" id="IPR011051">
    <property type="entry name" value="RmlC_Cupin_sf"/>
</dbReference>
<organism evidence="1 2">
    <name type="scientific">Pantoea eucrina</name>
    <dbReference type="NCBI Taxonomy" id="472693"/>
    <lineage>
        <taxon>Bacteria</taxon>
        <taxon>Pseudomonadati</taxon>
        <taxon>Pseudomonadota</taxon>
        <taxon>Gammaproteobacteria</taxon>
        <taxon>Enterobacterales</taxon>
        <taxon>Erwiniaceae</taxon>
        <taxon>Pantoea</taxon>
    </lineage>
</organism>
<dbReference type="CDD" id="cd20293">
    <property type="entry name" value="cupin_HutD_N"/>
    <property type="match status" value="1"/>
</dbReference>
<dbReference type="PANTHER" id="PTHR37943:SF1">
    <property type="entry name" value="PROTEIN VES"/>
    <property type="match status" value="1"/>
</dbReference>
<dbReference type="SUPFAM" id="SSF51182">
    <property type="entry name" value="RmlC-like cupins"/>
    <property type="match status" value="1"/>
</dbReference>
<dbReference type="Proteomes" id="UP000809137">
    <property type="component" value="Unassembled WGS sequence"/>
</dbReference>
<reference evidence="1 2" key="1">
    <citation type="submission" date="2021-01" db="EMBL/GenBank/DDBJ databases">
        <title>Complete genome sequence of Pantoea eucrina OB49, a heavy metal tolerant bacterium with PGPR potential isolated from wheat in Algeria.</title>
        <authorList>
            <person name="Lekired A."/>
            <person name="Ouzari I.H."/>
        </authorList>
    </citation>
    <scope>NUCLEOTIDE SEQUENCE [LARGE SCALE GENOMIC DNA]</scope>
    <source>
        <strain evidence="1 2">OB49</strain>
    </source>
</reference>
<comment type="caution">
    <text evidence="1">The sequence shown here is derived from an EMBL/GenBank/DDBJ whole genome shotgun (WGS) entry which is preliminary data.</text>
</comment>